<dbReference type="Proteomes" id="UP000092741">
    <property type="component" value="Chromosome 1"/>
</dbReference>
<organism evidence="1 2">
    <name type="scientific">Vibrio natriegens NBRC 15636 = ATCC 14048 = DSM 759</name>
    <dbReference type="NCBI Taxonomy" id="1219067"/>
    <lineage>
        <taxon>Bacteria</taxon>
        <taxon>Pseudomonadati</taxon>
        <taxon>Pseudomonadota</taxon>
        <taxon>Gammaproteobacteria</taxon>
        <taxon>Vibrionales</taxon>
        <taxon>Vibrionaceae</taxon>
        <taxon>Vibrio</taxon>
    </lineage>
</organism>
<gene>
    <name evidence="1" type="ORF">BA890_07300</name>
</gene>
<keyword evidence="2" id="KW-1185">Reference proteome</keyword>
<dbReference type="EMBL" id="CP016345">
    <property type="protein sequence ID" value="ANQ14002.1"/>
    <property type="molecule type" value="Genomic_DNA"/>
</dbReference>
<evidence type="ECO:0000313" key="2">
    <source>
        <dbReference type="Proteomes" id="UP000092741"/>
    </source>
</evidence>
<name>A0AAN1CWQ1_VIBNA</name>
<protein>
    <submittedName>
        <fullName evidence="1">Uncharacterized protein</fullName>
    </submittedName>
</protein>
<proteinExistence type="predicted"/>
<sequence length="134" mass="15086">MKTNTLLSQLKFVYRAKVKAICNASDKFDGISTMSIDSSYNIQIEGTNCTNDEFAKRFFVVNGEGHMEGDGWLVLYVDSIEVRVGEEIEIPSDVAFDAMVERMVQEAEEVLEQLYKNALENIEKTADENKTEGS</sequence>
<dbReference type="AlphaFoldDB" id="A0AAN1CWQ1"/>
<evidence type="ECO:0000313" key="1">
    <source>
        <dbReference type="EMBL" id="ANQ14002.1"/>
    </source>
</evidence>
<dbReference type="KEGG" id="vna:PN96_06050"/>
<accession>A0AAN1CWQ1</accession>
<reference evidence="1 2" key="1">
    <citation type="submission" date="2016-07" db="EMBL/GenBank/DDBJ databases">
        <title>Developing Vibrio natriegens as a novel, fast-growing host for biotechnology.</title>
        <authorList>
            <person name="Weinstock M.T."/>
            <person name="Hesek E.D."/>
            <person name="Wilson C.M."/>
            <person name="Gibson D.G."/>
        </authorList>
    </citation>
    <scope>NUCLEOTIDE SEQUENCE [LARGE SCALE GENOMIC DNA]</scope>
    <source>
        <strain evidence="1 2">ATCC 14048</strain>
    </source>
</reference>